<organism evidence="1 2">
    <name type="scientific">Phaseolus coccineus</name>
    <name type="common">Scarlet runner bean</name>
    <name type="synonym">Phaseolus multiflorus</name>
    <dbReference type="NCBI Taxonomy" id="3886"/>
    <lineage>
        <taxon>Eukaryota</taxon>
        <taxon>Viridiplantae</taxon>
        <taxon>Streptophyta</taxon>
        <taxon>Embryophyta</taxon>
        <taxon>Tracheophyta</taxon>
        <taxon>Spermatophyta</taxon>
        <taxon>Magnoliopsida</taxon>
        <taxon>eudicotyledons</taxon>
        <taxon>Gunneridae</taxon>
        <taxon>Pentapetalae</taxon>
        <taxon>rosids</taxon>
        <taxon>fabids</taxon>
        <taxon>Fabales</taxon>
        <taxon>Fabaceae</taxon>
        <taxon>Papilionoideae</taxon>
        <taxon>50 kb inversion clade</taxon>
        <taxon>NPAAA clade</taxon>
        <taxon>indigoferoid/millettioid clade</taxon>
        <taxon>Phaseoleae</taxon>
        <taxon>Phaseolus</taxon>
    </lineage>
</organism>
<name>A0AAN9N160_PHACN</name>
<dbReference type="Proteomes" id="UP001374584">
    <property type="component" value="Unassembled WGS sequence"/>
</dbReference>
<sequence length="74" mass="8621">MRRTSSQWLSRQRSRVTCGFSIYFHHLGPDALCPWDTIGSHGVKNFTLSKKADSDRKYFMLQRTAILKLTRITC</sequence>
<gene>
    <name evidence="1" type="ORF">VNO80_13076</name>
</gene>
<protein>
    <submittedName>
        <fullName evidence="1">Uncharacterized protein</fullName>
    </submittedName>
</protein>
<proteinExistence type="predicted"/>
<dbReference type="AlphaFoldDB" id="A0AAN9N160"/>
<accession>A0AAN9N160</accession>
<dbReference type="EMBL" id="JAYMYR010000005">
    <property type="protein sequence ID" value="KAK7364426.1"/>
    <property type="molecule type" value="Genomic_DNA"/>
</dbReference>
<evidence type="ECO:0000313" key="1">
    <source>
        <dbReference type="EMBL" id="KAK7364426.1"/>
    </source>
</evidence>
<reference evidence="1 2" key="1">
    <citation type="submission" date="2024-01" db="EMBL/GenBank/DDBJ databases">
        <title>The genomes of 5 underutilized Papilionoideae crops provide insights into root nodulation and disease resistanc.</title>
        <authorList>
            <person name="Jiang F."/>
        </authorList>
    </citation>
    <scope>NUCLEOTIDE SEQUENCE [LARGE SCALE GENOMIC DNA]</scope>
    <source>
        <strain evidence="1">JINMINGXINNONG_FW02</strain>
        <tissue evidence="1">Leaves</tissue>
    </source>
</reference>
<comment type="caution">
    <text evidence="1">The sequence shown here is derived from an EMBL/GenBank/DDBJ whole genome shotgun (WGS) entry which is preliminary data.</text>
</comment>
<keyword evidence="2" id="KW-1185">Reference proteome</keyword>
<evidence type="ECO:0000313" key="2">
    <source>
        <dbReference type="Proteomes" id="UP001374584"/>
    </source>
</evidence>